<organism evidence="2 3">
    <name type="scientific">Methylophaga thiooxydans</name>
    <dbReference type="NCBI Taxonomy" id="392484"/>
    <lineage>
        <taxon>Bacteria</taxon>
        <taxon>Pseudomonadati</taxon>
        <taxon>Pseudomonadota</taxon>
        <taxon>Gammaproteobacteria</taxon>
        <taxon>Thiotrichales</taxon>
        <taxon>Piscirickettsiaceae</taxon>
        <taxon>Methylophaga</taxon>
    </lineage>
</organism>
<dbReference type="GO" id="GO:0005886">
    <property type="term" value="C:plasma membrane"/>
    <property type="evidence" value="ECO:0007669"/>
    <property type="project" value="UniProtKB-SubCell"/>
</dbReference>
<evidence type="ECO:0000313" key="2">
    <source>
        <dbReference type="EMBL" id="KGM06650.1"/>
    </source>
</evidence>
<comment type="similarity">
    <text evidence="1">Belongs to the SURF1 family.</text>
</comment>
<gene>
    <name evidence="2" type="ORF">LP43_1874</name>
</gene>
<accession>A0A0A0BFK1</accession>
<dbReference type="RefSeq" id="WP_036314474.1">
    <property type="nucleotide sequence ID" value="NZ_JRQD01000004.1"/>
</dbReference>
<dbReference type="Pfam" id="PF02104">
    <property type="entry name" value="SURF1"/>
    <property type="match status" value="1"/>
</dbReference>
<keyword evidence="1" id="KW-1003">Cell membrane</keyword>
<dbReference type="Proteomes" id="UP000029999">
    <property type="component" value="Unassembled WGS sequence"/>
</dbReference>
<dbReference type="CDD" id="cd06662">
    <property type="entry name" value="SURF1"/>
    <property type="match status" value="1"/>
</dbReference>
<proteinExistence type="inferred from homology"/>
<keyword evidence="1" id="KW-0812">Transmembrane</keyword>
<reference evidence="2 3" key="1">
    <citation type="submission" date="2014-09" db="EMBL/GenBank/DDBJ databases">
        <authorList>
            <person name="Grob C."/>
            <person name="Taubert M."/>
            <person name="Howat A.M."/>
            <person name="Burns O.J."/>
            <person name="Dixon J.L."/>
            <person name="Chen Y."/>
            <person name="Murrell J.C."/>
        </authorList>
    </citation>
    <scope>NUCLEOTIDE SEQUENCE [LARGE SCALE GENOMIC DNA]</scope>
    <source>
        <strain evidence="2">L4</strain>
    </source>
</reference>
<evidence type="ECO:0000313" key="3">
    <source>
        <dbReference type="Proteomes" id="UP000029999"/>
    </source>
</evidence>
<feature type="transmembrane region" description="Helical" evidence="1">
    <location>
        <begin position="20"/>
        <end position="40"/>
    </location>
</feature>
<dbReference type="EMBL" id="JRQD01000004">
    <property type="protein sequence ID" value="KGM06650.1"/>
    <property type="molecule type" value="Genomic_DNA"/>
</dbReference>
<evidence type="ECO:0000256" key="1">
    <source>
        <dbReference type="RuleBase" id="RU363076"/>
    </source>
</evidence>
<comment type="caution">
    <text evidence="2">The sequence shown here is derived from an EMBL/GenBank/DDBJ whole genome shotgun (WGS) entry which is preliminary data.</text>
</comment>
<dbReference type="AlphaFoldDB" id="A0A0A0BFK1"/>
<feature type="transmembrane region" description="Helical" evidence="1">
    <location>
        <begin position="206"/>
        <end position="226"/>
    </location>
</feature>
<sequence>MNTKQVECKALNWHFSVHPAYLIFVCSAVIVCLFLAHWQWQRAQTAQQRYAFFLKQSSLPPAQLSPQLTEFQAVRLSGDLKRLFFLDNQIHQGIVGWQVIAQINTHTYPVLVNLGWQSKQDKPITLVELPDVLAVSGLTKKPEPGFMLAKAEADPEWPYIMQQIQLPLLNAHFQYQLFPYVVYANDAIANLTPAPVQIENKFAMHLGYAIQWCLIAIVCIVGFIVFSRRTTPYE</sequence>
<dbReference type="STRING" id="392484.LP43_1874"/>
<comment type="subcellular location">
    <subcellularLocation>
        <location evidence="1">Cell membrane</location>
        <topology evidence="1">Multi-pass membrane protein</topology>
    </subcellularLocation>
</comment>
<dbReference type="InterPro" id="IPR002994">
    <property type="entry name" value="Surf1/Shy1"/>
</dbReference>
<keyword evidence="1" id="KW-1133">Transmembrane helix</keyword>
<keyword evidence="1" id="KW-0472">Membrane</keyword>
<name>A0A0A0BFK1_9GAMM</name>
<protein>
    <recommendedName>
        <fullName evidence="1">SURF1-like protein</fullName>
    </recommendedName>
</protein>